<evidence type="ECO:0000259" key="6">
    <source>
        <dbReference type="Pfam" id="PF12637"/>
    </source>
</evidence>
<gene>
    <name evidence="7" type="ORF">BerOc1_00829</name>
</gene>
<evidence type="ECO:0000256" key="4">
    <source>
        <dbReference type="ARBA" id="ARBA00022741"/>
    </source>
</evidence>
<comment type="catalytic activity">
    <reaction evidence="5">
        <text>a 2'-deoxyribonucleoside 5'-diphosphate + [thioredoxin]-disulfide + H2O = a ribonucleoside 5'-diphosphate + [thioredoxin]-dithiol</text>
        <dbReference type="Rhea" id="RHEA:23252"/>
        <dbReference type="Rhea" id="RHEA-COMP:10698"/>
        <dbReference type="Rhea" id="RHEA-COMP:10700"/>
        <dbReference type="ChEBI" id="CHEBI:15377"/>
        <dbReference type="ChEBI" id="CHEBI:29950"/>
        <dbReference type="ChEBI" id="CHEBI:50058"/>
        <dbReference type="ChEBI" id="CHEBI:57930"/>
        <dbReference type="ChEBI" id="CHEBI:73316"/>
        <dbReference type="EC" id="1.17.4.1"/>
    </reaction>
</comment>
<dbReference type="RefSeq" id="WP_071544417.1">
    <property type="nucleotide sequence ID" value="NZ_LKAQ01000001.1"/>
</dbReference>
<name>A0A1J5N275_9BACT</name>
<evidence type="ECO:0000313" key="7">
    <source>
        <dbReference type="EMBL" id="OIQ52354.1"/>
    </source>
</evidence>
<evidence type="ECO:0000256" key="2">
    <source>
        <dbReference type="ARBA" id="ARBA00012274"/>
    </source>
</evidence>
<keyword evidence="4" id="KW-0547">Nucleotide-binding</keyword>
<evidence type="ECO:0000313" key="8">
    <source>
        <dbReference type="Proteomes" id="UP000181901"/>
    </source>
</evidence>
<evidence type="ECO:0000256" key="1">
    <source>
        <dbReference type="ARBA" id="ARBA00007405"/>
    </source>
</evidence>
<dbReference type="OrthoDB" id="9801525at2"/>
<dbReference type="GO" id="GO:0004748">
    <property type="term" value="F:ribonucleoside-diphosphate reductase activity, thioredoxin disulfide as acceptor"/>
    <property type="evidence" value="ECO:0007669"/>
    <property type="project" value="UniProtKB-EC"/>
</dbReference>
<dbReference type="GO" id="GO:0000166">
    <property type="term" value="F:nucleotide binding"/>
    <property type="evidence" value="ECO:0007669"/>
    <property type="project" value="UniProtKB-KW"/>
</dbReference>
<protein>
    <recommendedName>
        <fullName evidence="2">ribonucleoside-diphosphate reductase</fullName>
        <ecNumber evidence="2">1.17.4.1</ecNumber>
    </recommendedName>
</protein>
<dbReference type="EC" id="1.17.4.1" evidence="2"/>
<organism evidence="7 8">
    <name type="scientific">Pseudodesulfovibrio hydrargyri</name>
    <dbReference type="NCBI Taxonomy" id="2125990"/>
    <lineage>
        <taxon>Bacteria</taxon>
        <taxon>Pseudomonadati</taxon>
        <taxon>Thermodesulfobacteriota</taxon>
        <taxon>Desulfovibrionia</taxon>
        <taxon>Desulfovibrionales</taxon>
        <taxon>Desulfovibrionaceae</taxon>
    </lineage>
</organism>
<dbReference type="InterPro" id="IPR023806">
    <property type="entry name" value="CHP03905"/>
</dbReference>
<keyword evidence="3" id="KW-0237">DNA synthesis</keyword>
<dbReference type="NCBIfam" id="TIGR03905">
    <property type="entry name" value="TIGR03905_4_Cys"/>
    <property type="match status" value="1"/>
</dbReference>
<evidence type="ECO:0000256" key="5">
    <source>
        <dbReference type="ARBA" id="ARBA00047754"/>
    </source>
</evidence>
<accession>A0A1J5N275</accession>
<comment type="caution">
    <text evidence="7">The sequence shown here is derived from an EMBL/GenBank/DDBJ whole genome shotgun (WGS) entry which is preliminary data.</text>
</comment>
<dbReference type="EMBL" id="LKAQ01000001">
    <property type="protein sequence ID" value="OIQ52354.1"/>
    <property type="molecule type" value="Genomic_DNA"/>
</dbReference>
<proteinExistence type="inferred from homology"/>
<dbReference type="Proteomes" id="UP000181901">
    <property type="component" value="Unassembled WGS sequence"/>
</dbReference>
<sequence length="103" mass="11065">MKSNLSELTPLTSLDLTAPASDDRESFKPENVCSKMIRYKVENGRLTRLDFTGGCDGNLKAIAALVEGMKVEDVIDKLKGITCGRKNTSCADQLCVALLGGGR</sequence>
<dbReference type="AlphaFoldDB" id="A0A1J5N275"/>
<feature type="domain" description="TSCPD" evidence="6">
    <location>
        <begin position="28"/>
        <end position="98"/>
    </location>
</feature>
<comment type="similarity">
    <text evidence="1">Belongs to the ribonucleoside diphosphate reductase class-2 family.</text>
</comment>
<keyword evidence="8" id="KW-1185">Reference proteome</keyword>
<reference evidence="7 8" key="1">
    <citation type="submission" date="2015-09" db="EMBL/GenBank/DDBJ databases">
        <title>Genome of Desulfovibrio dechloracetivorans BerOc1, a mercury methylating strain isolated from highly hydrocarbons and metals contaminated coastal sediments.</title>
        <authorList>
            <person name="Goni Urriza M."/>
            <person name="Gassie C."/>
            <person name="Bouchez O."/>
            <person name="Klopp C."/>
            <person name="Ranchou-Peyruse A."/>
            <person name="Remy G."/>
        </authorList>
    </citation>
    <scope>NUCLEOTIDE SEQUENCE [LARGE SCALE GENOMIC DNA]</scope>
    <source>
        <strain evidence="7 8">BerOc1</strain>
    </source>
</reference>
<evidence type="ECO:0000256" key="3">
    <source>
        <dbReference type="ARBA" id="ARBA00022634"/>
    </source>
</evidence>
<dbReference type="Pfam" id="PF12637">
    <property type="entry name" value="TSCPD"/>
    <property type="match status" value="1"/>
</dbReference>
<dbReference type="GO" id="GO:0071897">
    <property type="term" value="P:DNA biosynthetic process"/>
    <property type="evidence" value="ECO:0007669"/>
    <property type="project" value="UniProtKB-KW"/>
</dbReference>
<dbReference type="InterPro" id="IPR024434">
    <property type="entry name" value="TSCPD_dom"/>
</dbReference>